<dbReference type="InterPro" id="IPR029045">
    <property type="entry name" value="ClpP/crotonase-like_dom_sf"/>
</dbReference>
<dbReference type="InterPro" id="IPR052165">
    <property type="entry name" value="Membrane_assoc_protease"/>
</dbReference>
<proteinExistence type="predicted"/>
<evidence type="ECO:0000259" key="7">
    <source>
        <dbReference type="Pfam" id="PF01957"/>
    </source>
</evidence>
<sequence>MQTFKAALVVAIALVALVVSIGPGTAADNNRLALTISIDGAIGPASASYVKDGLAKAAERRAEIVILRLNTPGGLSSSMREIITDVLASPVPVIGYVAPSGAHAASAGTYILYATHLAAMAPGTNIGAATPVQIGGPMPGLPGSTPDKDGKGQKDGDGSSTTKDTMTAKVTNDAVAFIRSLAELRGRNADWAEKAVRDAATLSANAALQARVIEFTAHDPADLLRQIDGRTVELAGGKTQRLATKDAVIEAIEPSWPSRVLAVITDPNIAFVLLMVGIYGLIFEFMSPGAVAPGVVGTICLLLGLYALNMLPINYAGFALMLIGMALLAIEAFNPTVVIGLGGIVAFVLGAAMLFRIEAPGYHLSWPLIGIVAAMFAGLILVVLGALRRARNGPLRTGAQAMRGLPAEVLDWSETSGHVFTNGERWQARGTEAFKAGETVEVANIVDLTLVVRRAPASAGEGGTA</sequence>
<evidence type="ECO:0000256" key="4">
    <source>
        <dbReference type="ARBA" id="ARBA00023136"/>
    </source>
</evidence>
<evidence type="ECO:0000259" key="8">
    <source>
        <dbReference type="Pfam" id="PF24961"/>
    </source>
</evidence>
<evidence type="ECO:0000256" key="1">
    <source>
        <dbReference type="ARBA" id="ARBA00004141"/>
    </source>
</evidence>
<evidence type="ECO:0000313" key="10">
    <source>
        <dbReference type="EMBL" id="MBO1429658.1"/>
    </source>
</evidence>
<dbReference type="InterPro" id="IPR012340">
    <property type="entry name" value="NA-bd_OB-fold"/>
</dbReference>
<feature type="domain" description="NfeD integral membrane" evidence="8">
    <location>
        <begin position="268"/>
        <end position="383"/>
    </location>
</feature>
<protein>
    <submittedName>
        <fullName evidence="10">Nodulation protein NfeD</fullName>
    </submittedName>
</protein>
<feature type="transmembrane region" description="Helical" evidence="6">
    <location>
        <begin position="363"/>
        <end position="387"/>
    </location>
</feature>
<feature type="transmembrane region" description="Helical" evidence="6">
    <location>
        <begin position="337"/>
        <end position="357"/>
    </location>
</feature>
<dbReference type="InterPro" id="IPR056739">
    <property type="entry name" value="NfeD_membrane"/>
</dbReference>
<name>A0ABS3ME58_9BRAD</name>
<keyword evidence="3 6" id="KW-1133">Transmembrane helix</keyword>
<dbReference type="RefSeq" id="WP_207832057.1">
    <property type="nucleotide sequence ID" value="NZ_CP088282.1"/>
</dbReference>
<feature type="domain" description="NfeD1b N-terminal" evidence="9">
    <location>
        <begin position="36"/>
        <end position="136"/>
    </location>
</feature>
<dbReference type="InterPro" id="IPR002810">
    <property type="entry name" value="NfeD-like_C"/>
</dbReference>
<feature type="domain" description="NfeD-like C-terminal" evidence="7">
    <location>
        <begin position="400"/>
        <end position="454"/>
    </location>
</feature>
<feature type="compositionally biased region" description="Basic and acidic residues" evidence="5">
    <location>
        <begin position="146"/>
        <end position="157"/>
    </location>
</feature>
<reference evidence="10" key="1">
    <citation type="journal article" date="2021" name="Int. J. Syst. Evol. Microbiol.">
        <title>Bradyrhizobium septentrionale sp. nov. (sv. septentrionale) and Bradyrhizobium quebecense sp. nov. (sv. septentrionale) associated with legumes native to Canada possess rearranged symbiosis genes and numerous insertion sequences.</title>
        <authorList>
            <person name="Bromfield E.S.P."/>
            <person name="Cloutier S."/>
        </authorList>
    </citation>
    <scope>NUCLEOTIDE SEQUENCE</scope>
    <source>
        <strain evidence="10">12S5</strain>
    </source>
</reference>
<evidence type="ECO:0000313" key="11">
    <source>
        <dbReference type="Proteomes" id="UP000692816"/>
    </source>
</evidence>
<dbReference type="InterPro" id="IPR056738">
    <property type="entry name" value="NfeD1b_N"/>
</dbReference>
<dbReference type="EMBL" id="JAGEPA010000001">
    <property type="protein sequence ID" value="MBO1429658.1"/>
    <property type="molecule type" value="Genomic_DNA"/>
</dbReference>
<dbReference type="Proteomes" id="UP000692816">
    <property type="component" value="Unassembled WGS sequence"/>
</dbReference>
<dbReference type="CDD" id="cd07020">
    <property type="entry name" value="Clp_protease_NfeD_1"/>
    <property type="match status" value="1"/>
</dbReference>
<keyword evidence="4 6" id="KW-0472">Membrane</keyword>
<keyword evidence="2 6" id="KW-0812">Transmembrane</keyword>
<comment type="caution">
    <text evidence="10">The sequence shown here is derived from an EMBL/GenBank/DDBJ whole genome shotgun (WGS) entry which is preliminary data.</text>
</comment>
<evidence type="ECO:0000259" key="9">
    <source>
        <dbReference type="Pfam" id="PF25145"/>
    </source>
</evidence>
<evidence type="ECO:0000256" key="3">
    <source>
        <dbReference type="ARBA" id="ARBA00022989"/>
    </source>
</evidence>
<dbReference type="Pfam" id="PF24961">
    <property type="entry name" value="NfeD_membrane"/>
    <property type="match status" value="1"/>
</dbReference>
<dbReference type="SUPFAM" id="SSF141322">
    <property type="entry name" value="NfeD domain-like"/>
    <property type="match status" value="1"/>
</dbReference>
<dbReference type="Gene3D" id="3.90.226.10">
    <property type="entry name" value="2-enoyl-CoA Hydratase, Chain A, domain 1"/>
    <property type="match status" value="1"/>
</dbReference>
<accession>A0ABS3ME58</accession>
<comment type="subcellular location">
    <subcellularLocation>
        <location evidence="1">Membrane</location>
        <topology evidence="1">Multi-pass membrane protein</topology>
    </subcellularLocation>
</comment>
<evidence type="ECO:0000256" key="6">
    <source>
        <dbReference type="SAM" id="Phobius"/>
    </source>
</evidence>
<feature type="transmembrane region" description="Helical" evidence="6">
    <location>
        <begin position="260"/>
        <end position="282"/>
    </location>
</feature>
<feature type="region of interest" description="Disordered" evidence="5">
    <location>
        <begin position="131"/>
        <end position="166"/>
    </location>
</feature>
<dbReference type="PANTHER" id="PTHR33507">
    <property type="entry name" value="INNER MEMBRANE PROTEIN YBBJ"/>
    <property type="match status" value="1"/>
</dbReference>
<evidence type="ECO:0000256" key="5">
    <source>
        <dbReference type="SAM" id="MobiDB-lite"/>
    </source>
</evidence>
<dbReference type="Pfam" id="PF01957">
    <property type="entry name" value="NfeD"/>
    <property type="match status" value="1"/>
</dbReference>
<organism evidence="10 11">
    <name type="scientific">Bradyrhizobium quebecense</name>
    <dbReference type="NCBI Taxonomy" id="2748629"/>
    <lineage>
        <taxon>Bacteria</taxon>
        <taxon>Pseudomonadati</taxon>
        <taxon>Pseudomonadota</taxon>
        <taxon>Alphaproteobacteria</taxon>
        <taxon>Hyphomicrobiales</taxon>
        <taxon>Nitrobacteraceae</taxon>
        <taxon>Bradyrhizobium</taxon>
    </lineage>
</organism>
<dbReference type="SUPFAM" id="SSF52096">
    <property type="entry name" value="ClpP/crotonase"/>
    <property type="match status" value="1"/>
</dbReference>
<dbReference type="Gene3D" id="2.40.50.140">
    <property type="entry name" value="Nucleic acid-binding proteins"/>
    <property type="match status" value="1"/>
</dbReference>
<gene>
    <name evidence="10" type="ORF">J4P68_09455</name>
</gene>
<evidence type="ECO:0000256" key="2">
    <source>
        <dbReference type="ARBA" id="ARBA00022692"/>
    </source>
</evidence>
<dbReference type="Pfam" id="PF25145">
    <property type="entry name" value="NfeD1b_N"/>
    <property type="match status" value="1"/>
</dbReference>
<keyword evidence="11" id="KW-1185">Reference proteome</keyword>
<feature type="transmembrane region" description="Helical" evidence="6">
    <location>
        <begin position="313"/>
        <end position="330"/>
    </location>
</feature>
<dbReference type="PANTHER" id="PTHR33507:SF4">
    <property type="entry name" value="NODULATION COMPETITIVENESS PROTEIN NFED"/>
    <property type="match status" value="1"/>
</dbReference>